<organism evidence="2 3">
    <name type="scientific">Blattamonas nauphoetae</name>
    <dbReference type="NCBI Taxonomy" id="2049346"/>
    <lineage>
        <taxon>Eukaryota</taxon>
        <taxon>Metamonada</taxon>
        <taxon>Preaxostyla</taxon>
        <taxon>Oxymonadida</taxon>
        <taxon>Blattamonas</taxon>
    </lineage>
</organism>
<reference evidence="2 3" key="1">
    <citation type="journal article" date="2022" name="bioRxiv">
        <title>Genomics of Preaxostyla Flagellates Illuminates Evolutionary Transitions and the Path Towards Mitochondrial Loss.</title>
        <authorList>
            <person name="Novak L.V.F."/>
            <person name="Treitli S.C."/>
            <person name="Pyrih J."/>
            <person name="Halakuc P."/>
            <person name="Pipaliya S.V."/>
            <person name="Vacek V."/>
            <person name="Brzon O."/>
            <person name="Soukal P."/>
            <person name="Eme L."/>
            <person name="Dacks J.B."/>
            <person name="Karnkowska A."/>
            <person name="Elias M."/>
            <person name="Hampl V."/>
        </authorList>
    </citation>
    <scope>NUCLEOTIDE SEQUENCE [LARGE SCALE GENOMIC DNA]</scope>
    <source>
        <strain evidence="2">NAU3</strain>
        <tissue evidence="2">Gut</tissue>
    </source>
</reference>
<evidence type="ECO:0000256" key="1">
    <source>
        <dbReference type="ARBA" id="ARBA00011012"/>
    </source>
</evidence>
<dbReference type="EMBL" id="JARBJD010000049">
    <property type="protein sequence ID" value="KAK2957121.1"/>
    <property type="molecule type" value="Genomic_DNA"/>
</dbReference>
<dbReference type="InterPro" id="IPR016024">
    <property type="entry name" value="ARM-type_fold"/>
</dbReference>
<dbReference type="Proteomes" id="UP001281761">
    <property type="component" value="Unassembled WGS sequence"/>
</dbReference>
<comment type="similarity">
    <text evidence="1">Belongs to the Mo25 family.</text>
</comment>
<dbReference type="PANTHER" id="PTHR10182:SF3">
    <property type="entry name" value="PROTEIN MO25"/>
    <property type="match status" value="1"/>
</dbReference>
<dbReference type="InterPro" id="IPR013878">
    <property type="entry name" value="Mo25"/>
</dbReference>
<sequence>MFGRRKRINPVEVIKSFEQNLKKVNEKKDTRTVESALKEIKEQIAVLKTLLYGDPETPVQPENVEIITKEVAETQIIAHMIHHLGLFDFETRKNCTLVFSALVHQAAPENPVCQYLLSHTELVVDLLLGCSNPDLALQYGSMFRECLRILDIAKFVLYSPHFYKLFDYNQLENFELASDAFLSLKDILTRHKPLVAEFLQANHRPFFAKYKELLVSQNYATRRQSVKLLGELLYERSNYYTMTTYIDDPQNLKTIMNLLRDEAKTIQFEAFHVFKIFVVNPNKPDKIKAILLNNKEKLISYLTNFHNERADDEQFVQEKQLLLKEIGKL</sequence>
<name>A0ABQ9Y056_9EUKA</name>
<keyword evidence="3" id="KW-1185">Reference proteome</keyword>
<dbReference type="Gene3D" id="1.25.10.10">
    <property type="entry name" value="Leucine-rich Repeat Variant"/>
    <property type="match status" value="1"/>
</dbReference>
<evidence type="ECO:0000313" key="3">
    <source>
        <dbReference type="Proteomes" id="UP001281761"/>
    </source>
</evidence>
<comment type="caution">
    <text evidence="2">The sequence shown here is derived from an EMBL/GenBank/DDBJ whole genome shotgun (WGS) entry which is preliminary data.</text>
</comment>
<dbReference type="SUPFAM" id="SSF48371">
    <property type="entry name" value="ARM repeat"/>
    <property type="match status" value="1"/>
</dbReference>
<dbReference type="InterPro" id="IPR011989">
    <property type="entry name" value="ARM-like"/>
</dbReference>
<proteinExistence type="inferred from homology"/>
<evidence type="ECO:0000313" key="2">
    <source>
        <dbReference type="EMBL" id="KAK2957121.1"/>
    </source>
</evidence>
<dbReference type="Pfam" id="PF08569">
    <property type="entry name" value="Mo25"/>
    <property type="match status" value="1"/>
</dbReference>
<accession>A0ABQ9Y056</accession>
<protein>
    <submittedName>
        <fullName evidence="2">Calcium-binding protein</fullName>
    </submittedName>
</protein>
<gene>
    <name evidence="2" type="ORF">BLNAU_7951</name>
</gene>
<dbReference type="PANTHER" id="PTHR10182">
    <property type="entry name" value="CALCIUM-BINDING PROTEIN 39-RELATED"/>
    <property type="match status" value="1"/>
</dbReference>